<dbReference type="EMBL" id="JANHNZ010000002">
    <property type="protein sequence ID" value="MCQ9209536.1"/>
    <property type="molecule type" value="Genomic_DNA"/>
</dbReference>
<gene>
    <name evidence="1" type="ORF">NPA36_03140</name>
</gene>
<dbReference type="PROSITE" id="PS51257">
    <property type="entry name" value="PROKAR_LIPOPROTEIN"/>
    <property type="match status" value="1"/>
</dbReference>
<evidence type="ECO:0000313" key="2">
    <source>
        <dbReference type="Proteomes" id="UP001059480"/>
    </source>
</evidence>
<evidence type="ECO:0008006" key="3">
    <source>
        <dbReference type="Google" id="ProtNLM"/>
    </source>
</evidence>
<proteinExistence type="predicted"/>
<reference evidence="1" key="1">
    <citation type="submission" date="2022-07" db="EMBL/GenBank/DDBJ databases">
        <authorList>
            <person name="Jung M.-Y."/>
            <person name="Lee M."/>
        </authorList>
    </citation>
    <scope>NUCLEOTIDE SEQUENCE</scope>
    <source>
        <strain evidence="1">S8</strain>
    </source>
</reference>
<dbReference type="RefSeq" id="WP_256944649.1">
    <property type="nucleotide sequence ID" value="NZ_JANHNZ010000002.1"/>
</dbReference>
<organism evidence="1 2">
    <name type="scientific">Granulicatella seriolae</name>
    <dbReference type="NCBI Taxonomy" id="2967226"/>
    <lineage>
        <taxon>Bacteria</taxon>
        <taxon>Bacillati</taxon>
        <taxon>Bacillota</taxon>
        <taxon>Bacilli</taxon>
        <taxon>Lactobacillales</taxon>
        <taxon>Carnobacteriaceae</taxon>
        <taxon>Granulicatella</taxon>
    </lineage>
</organism>
<evidence type="ECO:0000313" key="1">
    <source>
        <dbReference type="EMBL" id="MCQ9209536.1"/>
    </source>
</evidence>
<reference evidence="1" key="2">
    <citation type="journal article" date="2023" name="Curr. Microbiol.">
        <title>Granulicatella seriolae sp. nov., a Novel Facultative Anaerobe Isolated from Yellowtail Marine Fish.</title>
        <authorList>
            <person name="Lee M."/>
            <person name="Choi Y.J."/>
            <person name="Farooq A."/>
            <person name="Jeong J.B."/>
            <person name="Jung M.Y."/>
        </authorList>
    </citation>
    <scope>NUCLEOTIDE SEQUENCE</scope>
    <source>
        <strain evidence="1">S8</strain>
    </source>
</reference>
<protein>
    <recommendedName>
        <fullName evidence="3">Lipoprotein</fullName>
    </recommendedName>
</protein>
<keyword evidence="2" id="KW-1185">Reference proteome</keyword>
<dbReference type="Proteomes" id="UP001059480">
    <property type="component" value="Unassembled WGS sequence"/>
</dbReference>
<accession>A0ABT1WLZ2</accession>
<sequence>MKTKKTFQVVFLGIVLLLISTACTAISQLPLPSRKDLEDRFDKLGDIYPTKNFEDLYDKFPNGFKINHYFFEFHGNIVHVYKVKINGDSVNRTYSGIVELEIETSDPLETISISTYEINTIVNNRVEITADEELKKKVNDLEFLFLHFTLNREKLATLPFDSRFESPASRDTMLYYTIDDEYINQYFNVSEEEAENKVRLLLQGQQSSLRKNEYYSSVSLDIKRGRALLIERIEGW</sequence>
<name>A0ABT1WLZ2_9LACT</name>
<reference evidence="1" key="3">
    <citation type="journal article" date="2023" name="Microbiol. Resour. Announc.">
        <title>Draft Genome Sequence of Granulicatella sp. Strain S8, Isolated from a Marine Fish, Seriola quinqueradiata.</title>
        <authorList>
            <person name="Lee M."/>
            <person name="Farooq A."/>
            <person name="Jeong J.B."/>
            <person name="Jung M.Y."/>
        </authorList>
    </citation>
    <scope>NUCLEOTIDE SEQUENCE</scope>
    <source>
        <strain evidence="1">S8</strain>
    </source>
</reference>
<comment type="caution">
    <text evidence="1">The sequence shown here is derived from an EMBL/GenBank/DDBJ whole genome shotgun (WGS) entry which is preliminary data.</text>
</comment>